<dbReference type="RefSeq" id="XP_007395935.1">
    <property type="nucleotide sequence ID" value="XM_007395873.1"/>
</dbReference>
<dbReference type="OrthoDB" id="3257538at2759"/>
<dbReference type="PANTHER" id="PTHR28152:SF1">
    <property type="entry name" value="HYDROXYACYL-THIOESTER DEHYDRATASE TYPE 2, MITOCHONDRIAL"/>
    <property type="match status" value="1"/>
</dbReference>
<dbReference type="GO" id="GO:0019171">
    <property type="term" value="F:(3R)-hydroxyacyl-[acyl-carrier-protein] dehydratase activity"/>
    <property type="evidence" value="ECO:0007669"/>
    <property type="project" value="TreeGrafter"/>
</dbReference>
<accession>K5W9G2</accession>
<name>K5W9G2_PHACS</name>
<gene>
    <name evidence="2" type="ORF">PHACADRAFT_256349</name>
</gene>
<proteinExistence type="predicted"/>
<protein>
    <recommendedName>
        <fullName evidence="1">FAS1-like dehydratase domain-containing protein</fullName>
    </recommendedName>
</protein>
<dbReference type="HOGENOM" id="CLU_110782_0_0_1"/>
<dbReference type="AlphaFoldDB" id="K5W9G2"/>
<dbReference type="STRING" id="650164.K5W9G2"/>
<dbReference type="Pfam" id="PF13452">
    <property type="entry name" value="FAS1_DH_region"/>
    <property type="match status" value="1"/>
</dbReference>
<dbReference type="InParanoid" id="K5W9G2"/>
<dbReference type="GO" id="GO:0005739">
    <property type="term" value="C:mitochondrion"/>
    <property type="evidence" value="ECO:0007669"/>
    <property type="project" value="TreeGrafter"/>
</dbReference>
<dbReference type="Proteomes" id="UP000008370">
    <property type="component" value="Unassembled WGS sequence"/>
</dbReference>
<organism evidence="2 3">
    <name type="scientific">Phanerochaete carnosa (strain HHB-10118-sp)</name>
    <name type="common">White-rot fungus</name>
    <name type="synonym">Peniophora carnosa</name>
    <dbReference type="NCBI Taxonomy" id="650164"/>
    <lineage>
        <taxon>Eukaryota</taxon>
        <taxon>Fungi</taxon>
        <taxon>Dikarya</taxon>
        <taxon>Basidiomycota</taxon>
        <taxon>Agaricomycotina</taxon>
        <taxon>Agaricomycetes</taxon>
        <taxon>Polyporales</taxon>
        <taxon>Phanerochaetaceae</taxon>
        <taxon>Phanerochaete</taxon>
    </lineage>
</organism>
<dbReference type="GeneID" id="18916559"/>
<feature type="domain" description="FAS1-like dehydratase" evidence="1">
    <location>
        <begin position="106"/>
        <end position="172"/>
    </location>
</feature>
<dbReference type="InterPro" id="IPR039569">
    <property type="entry name" value="FAS1-like_DH_region"/>
</dbReference>
<dbReference type="Gene3D" id="3.10.129.10">
    <property type="entry name" value="Hotdog Thioesterase"/>
    <property type="match status" value="1"/>
</dbReference>
<evidence type="ECO:0000313" key="3">
    <source>
        <dbReference type="Proteomes" id="UP000008370"/>
    </source>
</evidence>
<dbReference type="InterPro" id="IPR052741">
    <property type="entry name" value="Mitochondrial_HTD2"/>
</dbReference>
<dbReference type="EMBL" id="JH930472">
    <property type="protein sequence ID" value="EKM55614.1"/>
    <property type="molecule type" value="Genomic_DNA"/>
</dbReference>
<dbReference type="KEGG" id="pco:PHACADRAFT_256349"/>
<evidence type="ECO:0000313" key="2">
    <source>
        <dbReference type="EMBL" id="EKM55614.1"/>
    </source>
</evidence>
<dbReference type="PANTHER" id="PTHR28152">
    <property type="entry name" value="HYDROXYACYL-THIOESTER DEHYDRATASE TYPE 2, MITOCHONDRIAL"/>
    <property type="match status" value="1"/>
</dbReference>
<sequence length="205" mass="23217">MCFQSIRLSRRTVIMLSFVASTLSKRRFLSTVPSSSLNLEALDKWIVSDKKLTLSDTLHPEHVSDLYITLPTRDGTRKPYTAPAIGSPLGYGHHLAFFHPRNPENTLRWDGTDVDFCPPEPFTRRMWAGGKIHWKAPLHVGEKVTAYSEMRDVQKKGFERGSPMVFVKQQIEYKRDGSDDVAIEEERSHVYLAAQASSRGVKQGA</sequence>
<keyword evidence="3" id="KW-1185">Reference proteome</keyword>
<evidence type="ECO:0000259" key="1">
    <source>
        <dbReference type="Pfam" id="PF13452"/>
    </source>
</evidence>
<reference evidence="2 3" key="1">
    <citation type="journal article" date="2012" name="BMC Genomics">
        <title>Comparative genomics of the white-rot fungi, Phanerochaete carnosa and P. chrysosporium, to elucidate the genetic basis of the distinct wood types they colonize.</title>
        <authorList>
            <person name="Suzuki H."/>
            <person name="MacDonald J."/>
            <person name="Syed K."/>
            <person name="Salamov A."/>
            <person name="Hori C."/>
            <person name="Aerts A."/>
            <person name="Henrissat B."/>
            <person name="Wiebenga A."/>
            <person name="vanKuyk P.A."/>
            <person name="Barry K."/>
            <person name="Lindquist E."/>
            <person name="LaButti K."/>
            <person name="Lapidus A."/>
            <person name="Lucas S."/>
            <person name="Coutinho P."/>
            <person name="Gong Y."/>
            <person name="Samejima M."/>
            <person name="Mahadevan R."/>
            <person name="Abou-Zaid M."/>
            <person name="de Vries R.P."/>
            <person name="Igarashi K."/>
            <person name="Yadav J.S."/>
            <person name="Grigoriev I.V."/>
            <person name="Master E.R."/>
        </authorList>
    </citation>
    <scope>NUCLEOTIDE SEQUENCE [LARGE SCALE GENOMIC DNA]</scope>
    <source>
        <strain evidence="2 3">HHB-10118-sp</strain>
    </source>
</reference>